<keyword evidence="2" id="KW-0472">Membrane</keyword>
<dbReference type="GeneID" id="23859489"/>
<evidence type="ECO:0000259" key="3">
    <source>
        <dbReference type="PROSITE" id="PS50222"/>
    </source>
</evidence>
<keyword evidence="2" id="KW-1133">Transmembrane helix</keyword>
<accession>C9ZJZ0</accession>
<feature type="domain" description="EF-hand" evidence="3">
    <location>
        <begin position="784"/>
        <end position="819"/>
    </location>
</feature>
<feature type="region of interest" description="Disordered" evidence="1">
    <location>
        <begin position="727"/>
        <end position="764"/>
    </location>
</feature>
<dbReference type="InterPro" id="IPR002048">
    <property type="entry name" value="EF_hand_dom"/>
</dbReference>
<feature type="region of interest" description="Disordered" evidence="1">
    <location>
        <begin position="667"/>
        <end position="689"/>
    </location>
</feature>
<name>C9ZJZ0_TRYB9</name>
<dbReference type="Proteomes" id="UP000002316">
    <property type="component" value="Chromosome 3"/>
</dbReference>
<dbReference type="GO" id="GO:0005509">
    <property type="term" value="F:calcium ion binding"/>
    <property type="evidence" value="ECO:0007669"/>
    <property type="project" value="InterPro"/>
</dbReference>
<dbReference type="EMBL" id="FN554966">
    <property type="protein sequence ID" value="CBH09754.1"/>
    <property type="molecule type" value="Genomic_DNA"/>
</dbReference>
<sequence>MYTELFELLLYFGIATLFPICQFNFSIPLSFCFSPAKMYLVQKHRKRKGYWSTNRGHWASSFFFNIDSLASTDTLLCYDPSLLLFLFSQNHSKGTLSLFVIVVTTTPVVCNAAERERIRRPAAPHSAWGVPFFLKKQLLFVLRSSGPGVAMSLHVGNGLQQMEKKQCVSSCLLLTSLHVRGPLPLPSARSLVASVCVGTSSITTDVLQPVMSDEVSGSSVPLSPVFQRASSTHQRLASASSVIGLEPLRIMFPLIDDDACHGDGGSGSAQPHKYEFCIGLREADSNALLGVAICTRSGAWFPFKPCGGSARITFRYCEQMERKNRILRHLQEAQLYPTSSDTKMQSDASCKLEASSSFLAPTASSVLSASTSFVDGGGPGKGSRPTHSGLSATDALAVARPHSACSSPNFPLLPATDTKVKPENEHSSHIMSVPNVTTEGPRHLASSNVATSQTCKKEPRRNYHCGLNPISVNGFFTTSDPCPPGGLREREGQPRSLVFSNIHVKGFFPLSLTGSWRLEFLIPHPCIPVTKHTVTVPATFDTDGSSALRDTLTVDLPLFLRGEVQTRLRATWVDSNNLDDITEVPTVVEFDPIVIKVGGSEVCQQERRYHKLVRHSAEKFTLSELGVQLLVALKYFAPHREGQNGRPTSAHSDARLWRSAMAWREGEKDADAVKTKGNGLGKGGDGADMDVRLPELQTAATPDGKNMSKNSIFTEEAMSAKALSFGDNASQSNAHRSPPSKEVPPPRRASKEEVRNPGMGHFSTLKPATNAQLVASMDDLVPCYTEEQRRAVFALYDTNNRGYMTQEQILHFCRAHVALFDGHQNDANIVRLLQSLFPRMPRRRMNATEAAAKATSSYLLQSRKPCAPALEQRLKNRGLQTPSGRPTSGQHTAGGSPQGALGLPRRCITYDIFEVIALRLAGM</sequence>
<evidence type="ECO:0000313" key="5">
    <source>
        <dbReference type="Proteomes" id="UP000002316"/>
    </source>
</evidence>
<dbReference type="KEGG" id="tbg:TbgDal_III930"/>
<proteinExistence type="predicted"/>
<reference evidence="5" key="1">
    <citation type="journal article" date="2010" name="PLoS Negl. Trop. Dis.">
        <title>The genome sequence of Trypanosoma brucei gambiense, causative agent of chronic human african trypanosomiasis.</title>
        <authorList>
            <person name="Jackson A.P."/>
            <person name="Sanders M."/>
            <person name="Berry A."/>
            <person name="McQuillan J."/>
            <person name="Aslett M.A."/>
            <person name="Quail M.A."/>
            <person name="Chukualim B."/>
            <person name="Capewell P."/>
            <person name="MacLeod A."/>
            <person name="Melville S.E."/>
            <person name="Gibson W."/>
            <person name="Barry J.D."/>
            <person name="Berriman M."/>
            <person name="Hertz-Fowler C."/>
        </authorList>
    </citation>
    <scope>NUCLEOTIDE SEQUENCE [LARGE SCALE GENOMIC DNA]</scope>
    <source>
        <strain evidence="5">MHOM/CI/86/DAL972</strain>
    </source>
</reference>
<dbReference type="OrthoDB" id="249514at2759"/>
<evidence type="ECO:0000256" key="2">
    <source>
        <dbReference type="SAM" id="Phobius"/>
    </source>
</evidence>
<dbReference type="InterPro" id="IPR011992">
    <property type="entry name" value="EF-hand-dom_pair"/>
</dbReference>
<protein>
    <recommendedName>
        <fullName evidence="3">EF-hand domain-containing protein</fullName>
    </recommendedName>
</protein>
<keyword evidence="2" id="KW-0812">Transmembrane</keyword>
<feature type="transmembrane region" description="Helical" evidence="2">
    <location>
        <begin position="12"/>
        <end position="36"/>
    </location>
</feature>
<gene>
    <name evidence="4" type="ORF">TbgDal_III930</name>
</gene>
<dbReference type="PROSITE" id="PS50222">
    <property type="entry name" value="EF_HAND_2"/>
    <property type="match status" value="1"/>
</dbReference>
<dbReference type="VEuPathDB" id="TriTrypDB:Tbg972.3.930"/>
<feature type="region of interest" description="Disordered" evidence="1">
    <location>
        <begin position="433"/>
        <end position="455"/>
    </location>
</feature>
<dbReference type="SUPFAM" id="SSF47473">
    <property type="entry name" value="EF-hand"/>
    <property type="match status" value="1"/>
</dbReference>
<feature type="compositionally biased region" description="Polar residues" evidence="1">
    <location>
        <begin position="445"/>
        <end position="454"/>
    </location>
</feature>
<evidence type="ECO:0000256" key="1">
    <source>
        <dbReference type="SAM" id="MobiDB-lite"/>
    </source>
</evidence>
<evidence type="ECO:0000313" key="4">
    <source>
        <dbReference type="EMBL" id="CBH09754.1"/>
    </source>
</evidence>
<organism evidence="4 5">
    <name type="scientific">Trypanosoma brucei gambiense (strain MHOM/CI/86/DAL972)</name>
    <dbReference type="NCBI Taxonomy" id="679716"/>
    <lineage>
        <taxon>Eukaryota</taxon>
        <taxon>Discoba</taxon>
        <taxon>Euglenozoa</taxon>
        <taxon>Kinetoplastea</taxon>
        <taxon>Metakinetoplastina</taxon>
        <taxon>Trypanosomatida</taxon>
        <taxon>Trypanosomatidae</taxon>
        <taxon>Trypanosoma</taxon>
    </lineage>
</organism>
<feature type="region of interest" description="Disordered" evidence="1">
    <location>
        <begin position="877"/>
        <end position="898"/>
    </location>
</feature>
<dbReference type="RefSeq" id="XP_011772047.1">
    <property type="nucleotide sequence ID" value="XM_011773745.1"/>
</dbReference>
<feature type="compositionally biased region" description="Polar residues" evidence="1">
    <location>
        <begin position="878"/>
        <end position="895"/>
    </location>
</feature>
<dbReference type="AlphaFoldDB" id="C9ZJZ0"/>